<proteinExistence type="predicted"/>
<dbReference type="VEuPathDB" id="ToxoDB:EAH_00029200"/>
<dbReference type="AlphaFoldDB" id="U6GQY4"/>
<gene>
    <name evidence="1" type="ORF">EAH_00029200</name>
</gene>
<dbReference type="Proteomes" id="UP000018050">
    <property type="component" value="Unassembled WGS sequence"/>
</dbReference>
<name>U6GQY4_EIMAC</name>
<dbReference type="GeneID" id="25270990"/>
<evidence type="ECO:0000313" key="2">
    <source>
        <dbReference type="Proteomes" id="UP000018050"/>
    </source>
</evidence>
<reference evidence="1" key="1">
    <citation type="submission" date="2013-10" db="EMBL/GenBank/DDBJ databases">
        <title>Genomic analysis of the causative agents of coccidiosis in chickens.</title>
        <authorList>
            <person name="Reid A.J."/>
            <person name="Blake D."/>
            <person name="Billington K."/>
            <person name="Browne H."/>
            <person name="Dunn M."/>
            <person name="Hung S."/>
            <person name="Kawahara F."/>
            <person name="Miranda-Saavedra D."/>
            <person name="Mourier T."/>
            <person name="Nagra H."/>
            <person name="Otto T.D."/>
            <person name="Rawlings N."/>
            <person name="Sanchez A."/>
            <person name="Sanders M."/>
            <person name="Subramaniam C."/>
            <person name="Tay Y."/>
            <person name="Dear P."/>
            <person name="Doerig C."/>
            <person name="Gruber A."/>
            <person name="Parkinson J."/>
            <person name="Shirley M."/>
            <person name="Wan K.L."/>
            <person name="Berriman M."/>
            <person name="Tomley F."/>
            <person name="Pain A."/>
        </authorList>
    </citation>
    <scope>NUCLEOTIDE SEQUENCE [LARGE SCALE GENOMIC DNA]</scope>
    <source>
        <strain evidence="1">Houghton</strain>
    </source>
</reference>
<keyword evidence="2" id="KW-1185">Reference proteome</keyword>
<evidence type="ECO:0000313" key="1">
    <source>
        <dbReference type="EMBL" id="CDI82585.1"/>
    </source>
</evidence>
<sequence length="236" mass="25598">MGRVADINWSGNPVHFLGDFSTVGSLRGELTPEELEHLFEALIPEDVVLALRGNVLTGPNAIPASLVWGMVICGGRTVTTEAAKTTGDPQTLGAQLQVEETRGEVDEARRQPGNLCEWGAGGADKSNNPGDEAAVAPWWREARRQADLNKDAILCRVGTTADLRVDEAGSQAELLLDTRASRSFINPQTVELLQLKTRRPSEEGMLTVGNCEQMRIDHAFMLSKTVCERECSTGDL</sequence>
<dbReference type="RefSeq" id="XP_013248065.1">
    <property type="nucleotide sequence ID" value="XM_013392611.1"/>
</dbReference>
<reference evidence="1" key="2">
    <citation type="submission" date="2013-10" db="EMBL/GenBank/DDBJ databases">
        <authorList>
            <person name="Aslett M."/>
        </authorList>
    </citation>
    <scope>NUCLEOTIDE SEQUENCE [LARGE SCALE GENOMIC DNA]</scope>
    <source>
        <strain evidence="1">Houghton</strain>
    </source>
</reference>
<accession>U6GQY4</accession>
<dbReference type="EMBL" id="HG672562">
    <property type="protein sequence ID" value="CDI82585.1"/>
    <property type="molecule type" value="Genomic_DNA"/>
</dbReference>
<protein>
    <submittedName>
        <fullName evidence="1">Uncharacterized protein</fullName>
    </submittedName>
</protein>
<organism evidence="1 2">
    <name type="scientific">Eimeria acervulina</name>
    <name type="common">Coccidian parasite</name>
    <dbReference type="NCBI Taxonomy" id="5801"/>
    <lineage>
        <taxon>Eukaryota</taxon>
        <taxon>Sar</taxon>
        <taxon>Alveolata</taxon>
        <taxon>Apicomplexa</taxon>
        <taxon>Conoidasida</taxon>
        <taxon>Coccidia</taxon>
        <taxon>Eucoccidiorida</taxon>
        <taxon>Eimeriorina</taxon>
        <taxon>Eimeriidae</taxon>
        <taxon>Eimeria</taxon>
    </lineage>
</organism>